<dbReference type="EMBL" id="OX451737">
    <property type="protein sequence ID" value="CAI8600378.1"/>
    <property type="molecule type" value="Genomic_DNA"/>
</dbReference>
<proteinExistence type="predicted"/>
<keyword evidence="2" id="KW-1185">Reference proteome</keyword>
<protein>
    <submittedName>
        <fullName evidence="1">Uncharacterized protein</fullName>
    </submittedName>
</protein>
<name>A0AAV0ZSZ7_VICFA</name>
<accession>A0AAV0ZSZ7</accession>
<evidence type="ECO:0000313" key="1">
    <source>
        <dbReference type="EMBL" id="CAI8600378.1"/>
    </source>
</evidence>
<gene>
    <name evidence="1" type="ORF">VFH_II220240</name>
</gene>
<evidence type="ECO:0000313" key="2">
    <source>
        <dbReference type="Proteomes" id="UP001157006"/>
    </source>
</evidence>
<organism evidence="1 2">
    <name type="scientific">Vicia faba</name>
    <name type="common">Broad bean</name>
    <name type="synonym">Faba vulgaris</name>
    <dbReference type="NCBI Taxonomy" id="3906"/>
    <lineage>
        <taxon>Eukaryota</taxon>
        <taxon>Viridiplantae</taxon>
        <taxon>Streptophyta</taxon>
        <taxon>Embryophyta</taxon>
        <taxon>Tracheophyta</taxon>
        <taxon>Spermatophyta</taxon>
        <taxon>Magnoliopsida</taxon>
        <taxon>eudicotyledons</taxon>
        <taxon>Gunneridae</taxon>
        <taxon>Pentapetalae</taxon>
        <taxon>rosids</taxon>
        <taxon>fabids</taxon>
        <taxon>Fabales</taxon>
        <taxon>Fabaceae</taxon>
        <taxon>Papilionoideae</taxon>
        <taxon>50 kb inversion clade</taxon>
        <taxon>NPAAA clade</taxon>
        <taxon>Hologalegina</taxon>
        <taxon>IRL clade</taxon>
        <taxon>Fabeae</taxon>
        <taxon>Vicia</taxon>
    </lineage>
</organism>
<dbReference type="AlphaFoldDB" id="A0AAV0ZSZ7"/>
<dbReference type="Proteomes" id="UP001157006">
    <property type="component" value="Chromosome 2"/>
</dbReference>
<reference evidence="1 2" key="1">
    <citation type="submission" date="2023-01" db="EMBL/GenBank/DDBJ databases">
        <authorList>
            <person name="Kreplak J."/>
        </authorList>
    </citation>
    <scope>NUCLEOTIDE SEQUENCE [LARGE SCALE GENOMIC DNA]</scope>
</reference>
<sequence>MQFHTWCYMRYNHSSSFSASSVTRNMTHLSHLLLKYCNSCHYKFPCLATKKMDGGSSSIAIVATTSFLALLQRKWMEAGDVSLYTSIKFYNVLALRSSLLFSLSFSFSFLPSFLKPNNYHSLTDYHWCQSTRDDTWHRIRQDLISSQAPAMHFSICQRAVVRPVFGSIICGTVEWWRSKNMGGFWIMEVKKLGRRYSKLLEVIEEHCILVKFIEVFAIHL</sequence>